<comment type="caution">
    <text evidence="2">The sequence shown here is derived from an EMBL/GenBank/DDBJ whole genome shotgun (WGS) entry which is preliminary data.</text>
</comment>
<sequence length="416" mass="45814">MCVGCIANMYARSSPGTKTVGDVLGISASDMLRDTKQPRCGSVRLLPHKPPAFLQKPLQRSTAQADKSHRGATRPRRNRSAGSGTSRRPLDEALFCALRMESQADVLRRLRAHGKATLIEDFRTLCRSISLQNIRAEDFTFLCTAVLQCDLKPLDCEVVFAYLRAERTSCGGISVPHLLERLGTLFEPIEVACALQLKCFLETRTLDSCTVSLNELERAEAGLRSLLVDESFIVEVGPQWEKLEDELQRLQVQFAVPVPTFRLLVRRSARALQSAVRALGWDGKIQRPLWQEEHDVANDDAAQEPLSAFQVGRLSTCTLHRIDNEGDLHDRSTVVLSAVTKLYHHRLALGAHSLVAAEPLGTALGKTVQAATGVSSLRSRNSEADPTHPRFTADLYAIVSDAASCTETRSEAYTAD</sequence>
<proteinExistence type="predicted"/>
<feature type="compositionally biased region" description="Basic residues" evidence="1">
    <location>
        <begin position="70"/>
        <end position="79"/>
    </location>
</feature>
<evidence type="ECO:0000313" key="3">
    <source>
        <dbReference type="Proteomes" id="UP000419144"/>
    </source>
</evidence>
<feature type="region of interest" description="Disordered" evidence="1">
    <location>
        <begin position="54"/>
        <end position="87"/>
    </location>
</feature>
<dbReference type="Proteomes" id="UP000419144">
    <property type="component" value="Unassembled WGS sequence"/>
</dbReference>
<protein>
    <submittedName>
        <fullName evidence="2">Uncharacterized protein</fullName>
    </submittedName>
</protein>
<dbReference type="EMBL" id="BLBS01000018">
    <property type="protein sequence ID" value="GET87171.1"/>
    <property type="molecule type" value="Genomic_DNA"/>
</dbReference>
<reference evidence="2" key="1">
    <citation type="submission" date="2019-11" db="EMBL/GenBank/DDBJ databases">
        <title>Leishmania tarentolae CDS.</title>
        <authorList>
            <person name="Goto Y."/>
            <person name="Yamagishi J."/>
        </authorList>
    </citation>
    <scope>NUCLEOTIDE SEQUENCE [LARGE SCALE GENOMIC DNA]</scope>
    <source>
        <strain evidence="2">Parrot Tar II</strain>
    </source>
</reference>
<name>A0A640KDB1_LEITA</name>
<accession>A0A640KDB1</accession>
<dbReference type="OrthoDB" id="262843at2759"/>
<evidence type="ECO:0000256" key="1">
    <source>
        <dbReference type="SAM" id="MobiDB-lite"/>
    </source>
</evidence>
<dbReference type="AlphaFoldDB" id="A0A640KDB1"/>
<dbReference type="VEuPathDB" id="TriTrypDB:LtaPh_1414400"/>
<keyword evidence="3" id="KW-1185">Reference proteome</keyword>
<gene>
    <name evidence="2" type="ORF">LtaPh_1414400</name>
</gene>
<organism evidence="2 3">
    <name type="scientific">Leishmania tarentolae</name>
    <name type="common">Sauroleishmania tarentolae</name>
    <dbReference type="NCBI Taxonomy" id="5689"/>
    <lineage>
        <taxon>Eukaryota</taxon>
        <taxon>Discoba</taxon>
        <taxon>Euglenozoa</taxon>
        <taxon>Kinetoplastea</taxon>
        <taxon>Metakinetoplastina</taxon>
        <taxon>Trypanosomatida</taxon>
        <taxon>Trypanosomatidae</taxon>
        <taxon>Leishmaniinae</taxon>
        <taxon>Leishmania</taxon>
        <taxon>lizard Leishmania</taxon>
    </lineage>
</organism>
<evidence type="ECO:0000313" key="2">
    <source>
        <dbReference type="EMBL" id="GET87171.1"/>
    </source>
</evidence>